<sequence>MGTVKRDYWPTEAWRTTEPASVGIDSKKLSDLDHIISSQHKNIHGIVMVKDGYIAFERYYHGYGPCDAHRVASVTKSFTSALIGMAVDSGYIPSIDQKVLHFFPDYVTHDIRKKTVTLKHLLTMTAPFTFSWKGNQGGQEPLDRLRRQRDWVTYILNQMGGKGQSGMFQYSTAGTHLLSAIITQTTGRCARAFANEHLCGPLGMRDIPDHDMKTFSLDDVFGNHATGWLKDPKGNSIGGFGLTITPRDMARFGFLYLNGGMWDNKQIISKAWIDASTTPHAEVMIDESLAKYGYLWWIREEKGMSIYLALGDGGNVICCVPEKDLVVAIAGKIGRKPIDRWPLFETYILPAILD</sequence>
<keyword evidence="3" id="KW-1185">Reference proteome</keyword>
<evidence type="ECO:0000313" key="3">
    <source>
        <dbReference type="Proteomes" id="UP000683246"/>
    </source>
</evidence>
<dbReference type="InterPro" id="IPR012338">
    <property type="entry name" value="Beta-lactam/transpept-like"/>
</dbReference>
<organism evidence="2 3">
    <name type="scientific">Vallitalea pronyensis</name>
    <dbReference type="NCBI Taxonomy" id="1348613"/>
    <lineage>
        <taxon>Bacteria</taxon>
        <taxon>Bacillati</taxon>
        <taxon>Bacillota</taxon>
        <taxon>Clostridia</taxon>
        <taxon>Lachnospirales</taxon>
        <taxon>Vallitaleaceae</taxon>
        <taxon>Vallitalea</taxon>
    </lineage>
</organism>
<dbReference type="InterPro" id="IPR050789">
    <property type="entry name" value="Diverse_Enzym_Activities"/>
</dbReference>
<accession>A0A8J8SIT1</accession>
<dbReference type="Pfam" id="PF00144">
    <property type="entry name" value="Beta-lactamase"/>
    <property type="match status" value="1"/>
</dbReference>
<dbReference type="InterPro" id="IPR001466">
    <property type="entry name" value="Beta-lactam-related"/>
</dbReference>
<dbReference type="Proteomes" id="UP000683246">
    <property type="component" value="Chromosome"/>
</dbReference>
<evidence type="ECO:0000259" key="1">
    <source>
        <dbReference type="Pfam" id="PF00144"/>
    </source>
</evidence>
<dbReference type="PANTHER" id="PTHR43283:SF7">
    <property type="entry name" value="BETA-LACTAMASE-RELATED DOMAIN-CONTAINING PROTEIN"/>
    <property type="match status" value="1"/>
</dbReference>
<dbReference type="PANTHER" id="PTHR43283">
    <property type="entry name" value="BETA-LACTAMASE-RELATED"/>
    <property type="match status" value="1"/>
</dbReference>
<feature type="domain" description="Beta-lactamase-related" evidence="1">
    <location>
        <begin position="47"/>
        <end position="329"/>
    </location>
</feature>
<dbReference type="AlphaFoldDB" id="A0A8J8SIT1"/>
<dbReference type="Gene3D" id="3.40.710.10">
    <property type="entry name" value="DD-peptidase/beta-lactamase superfamily"/>
    <property type="match status" value="1"/>
</dbReference>
<name>A0A8J8SIT1_9FIRM</name>
<dbReference type="GO" id="GO:0016787">
    <property type="term" value="F:hydrolase activity"/>
    <property type="evidence" value="ECO:0007669"/>
    <property type="project" value="UniProtKB-KW"/>
</dbReference>
<dbReference type="KEGG" id="vpy:HZI73_24440"/>
<reference evidence="2" key="1">
    <citation type="submission" date="2020-07" db="EMBL/GenBank/DDBJ databases">
        <title>Vallitalea pronyensis genome.</title>
        <authorList>
            <person name="Postec A."/>
        </authorList>
    </citation>
    <scope>NUCLEOTIDE SEQUENCE</scope>
    <source>
        <strain evidence="2">FatNI3</strain>
    </source>
</reference>
<evidence type="ECO:0000313" key="2">
    <source>
        <dbReference type="EMBL" id="QUI25255.1"/>
    </source>
</evidence>
<gene>
    <name evidence="2" type="ORF">HZI73_24440</name>
</gene>
<dbReference type="RefSeq" id="WP_212695954.1">
    <property type="nucleotide sequence ID" value="NZ_CP058649.1"/>
</dbReference>
<dbReference type="SUPFAM" id="SSF56601">
    <property type="entry name" value="beta-lactamase/transpeptidase-like"/>
    <property type="match status" value="1"/>
</dbReference>
<protein>
    <submittedName>
        <fullName evidence="2">Serine hydrolase</fullName>
    </submittedName>
</protein>
<dbReference type="EMBL" id="CP058649">
    <property type="protein sequence ID" value="QUI25255.1"/>
    <property type="molecule type" value="Genomic_DNA"/>
</dbReference>
<proteinExistence type="predicted"/>
<keyword evidence="2" id="KW-0378">Hydrolase</keyword>